<dbReference type="KEGG" id="lxy:O159_18610"/>
<feature type="domain" description="NAD-dependent epimerase/dehydratase" evidence="2">
    <location>
        <begin position="6"/>
        <end position="213"/>
    </location>
</feature>
<dbReference type="NCBIfam" id="TIGR01777">
    <property type="entry name" value="yfcH"/>
    <property type="match status" value="1"/>
</dbReference>
<evidence type="ECO:0008006" key="6">
    <source>
        <dbReference type="Google" id="ProtNLM"/>
    </source>
</evidence>
<dbReference type="PATRIC" id="fig|1389489.3.peg.1792"/>
<organism evidence="4 5">
    <name type="scientific">Leifsonia xyli subsp. cynodontis DSM 46306</name>
    <dbReference type="NCBI Taxonomy" id="1389489"/>
    <lineage>
        <taxon>Bacteria</taxon>
        <taxon>Bacillati</taxon>
        <taxon>Actinomycetota</taxon>
        <taxon>Actinomycetes</taxon>
        <taxon>Micrococcales</taxon>
        <taxon>Microbacteriaceae</taxon>
        <taxon>Leifsonia</taxon>
    </lineage>
</organism>
<reference evidence="4 5" key="1">
    <citation type="journal article" date="2013" name="Genome Announc.">
        <title>Complete Genome Sequence of Leifsonia xyli subsp. cynodontis Strain DSM46306, a Gram-Positive Bacterial Pathogen of Grasses.</title>
        <authorList>
            <person name="Monteiro-Vitorello C.B."/>
            <person name="Zerillo M.M."/>
            <person name="Van Sluys M.A."/>
            <person name="Camargo L.E."/>
            <person name="Kitajima J.P."/>
        </authorList>
    </citation>
    <scope>NUCLEOTIDE SEQUENCE [LARGE SCALE GENOMIC DNA]</scope>
    <source>
        <strain evidence="4 5">DSM 46306</strain>
    </source>
</reference>
<dbReference type="PANTHER" id="PTHR11092">
    <property type="entry name" value="SUGAR NUCLEOTIDE EPIMERASE RELATED"/>
    <property type="match status" value="1"/>
</dbReference>
<dbReference type="InterPro" id="IPR036291">
    <property type="entry name" value="NAD(P)-bd_dom_sf"/>
</dbReference>
<dbReference type="EMBL" id="CP006734">
    <property type="protein sequence ID" value="AGW41884.1"/>
    <property type="molecule type" value="Genomic_DNA"/>
</dbReference>
<dbReference type="InterPro" id="IPR013549">
    <property type="entry name" value="DUF1731"/>
</dbReference>
<evidence type="ECO:0000313" key="4">
    <source>
        <dbReference type="EMBL" id="AGW41884.1"/>
    </source>
</evidence>
<dbReference type="HOGENOM" id="CLU_047373_0_2_11"/>
<evidence type="ECO:0000259" key="2">
    <source>
        <dbReference type="Pfam" id="PF01370"/>
    </source>
</evidence>
<dbReference type="Pfam" id="PF08338">
    <property type="entry name" value="DUF1731"/>
    <property type="match status" value="1"/>
</dbReference>
<name>U3P8T2_LEIXC</name>
<dbReference type="Pfam" id="PF01370">
    <property type="entry name" value="Epimerase"/>
    <property type="match status" value="1"/>
</dbReference>
<gene>
    <name evidence="4" type="ORF">O159_18610</name>
</gene>
<dbReference type="STRING" id="1389489.O159_18610"/>
<feature type="domain" description="DUF1731" evidence="3">
    <location>
        <begin position="248"/>
        <end position="294"/>
    </location>
</feature>
<dbReference type="SUPFAM" id="SSF51735">
    <property type="entry name" value="NAD(P)-binding Rossmann-fold domains"/>
    <property type="match status" value="1"/>
</dbReference>
<dbReference type="InterPro" id="IPR010099">
    <property type="entry name" value="SDR39U1"/>
</dbReference>
<comment type="similarity">
    <text evidence="1">Belongs to the NAD(P)-dependent epimerase/dehydratase family. SDR39U1 subfamily.</text>
</comment>
<dbReference type="Proteomes" id="UP000016743">
    <property type="component" value="Chromosome"/>
</dbReference>
<proteinExistence type="inferred from homology"/>
<dbReference type="AlphaFoldDB" id="U3P8T2"/>
<accession>U3P8T2</accession>
<dbReference type="eggNOG" id="COG1090">
    <property type="taxonomic scope" value="Bacteria"/>
</dbReference>
<evidence type="ECO:0000313" key="5">
    <source>
        <dbReference type="Proteomes" id="UP000016743"/>
    </source>
</evidence>
<dbReference type="RefSeq" id="WP_021755368.1">
    <property type="nucleotide sequence ID" value="NC_022438.1"/>
</dbReference>
<dbReference type="InterPro" id="IPR001509">
    <property type="entry name" value="Epimerase_deHydtase"/>
</dbReference>
<keyword evidence="5" id="KW-1185">Reference proteome</keyword>
<evidence type="ECO:0000259" key="3">
    <source>
        <dbReference type="Pfam" id="PF08338"/>
    </source>
</evidence>
<dbReference type="PANTHER" id="PTHR11092:SF0">
    <property type="entry name" value="EPIMERASE FAMILY PROTEIN SDR39U1"/>
    <property type="match status" value="1"/>
</dbReference>
<dbReference type="Gene3D" id="3.40.50.720">
    <property type="entry name" value="NAD(P)-binding Rossmann-like Domain"/>
    <property type="match status" value="1"/>
</dbReference>
<sequence>MAGMRVLVAGGSGLIGSELRRQLVDAGHEVLRLVRHEPEEADDFHWSPETRMIDVALMDRADAVVNLSGASLNRLPWTAAHKRRIRSSRLDATTTLTDAMRQAANPPAVFVSASAVGFYGDQPGKTLTEESAKGTGFLSDVVEAWEAAAHLAPERTRVVTARTGVVIGPGGAMAPLLPMARLGLLGPIAGGGQNWPWVSLRDEAAALVHLLTSELTGPVNLVGPTPATAGTVLRALAAAVHRPYRLPLPEFAVKAALGEAGRELLLASQRVVPKRLLADGFAFRDETVAEAMTELVAAR</sequence>
<protein>
    <recommendedName>
        <fullName evidence="6">TIGR01777 family protein</fullName>
    </recommendedName>
</protein>
<evidence type="ECO:0000256" key="1">
    <source>
        <dbReference type="ARBA" id="ARBA00009353"/>
    </source>
</evidence>